<evidence type="ECO:0000313" key="1">
    <source>
        <dbReference type="EMBL" id="MQM05214.1"/>
    </source>
</evidence>
<reference evidence="1" key="1">
    <citation type="submission" date="2017-07" db="EMBL/GenBank/DDBJ databases">
        <title>Taro Niue Genome Assembly and Annotation.</title>
        <authorList>
            <person name="Atibalentja N."/>
            <person name="Keating K."/>
            <person name="Fields C.J."/>
        </authorList>
    </citation>
    <scope>NUCLEOTIDE SEQUENCE</scope>
    <source>
        <strain evidence="1">Niue_2</strain>
        <tissue evidence="1">Leaf</tissue>
    </source>
</reference>
<dbReference type="EMBL" id="NMUH01003371">
    <property type="protein sequence ID" value="MQM05214.1"/>
    <property type="molecule type" value="Genomic_DNA"/>
</dbReference>
<sequence>MLYFSGIRIASSSSSFAALLPLNLMALLCSLSGCRYFILSPLLFSSSSRSPSKQHSSAPFLDAGSLFPFLQPPHPFLEMFGLSFCGIPLEYKKHGQSVSTHRQTVSTPQTSTVLTASWDNSVDTQVDCVDTTG</sequence>
<dbReference type="AlphaFoldDB" id="A0A843WMF2"/>
<keyword evidence="2" id="KW-1185">Reference proteome</keyword>
<organism evidence="1 2">
    <name type="scientific">Colocasia esculenta</name>
    <name type="common">Wild taro</name>
    <name type="synonym">Arum esculentum</name>
    <dbReference type="NCBI Taxonomy" id="4460"/>
    <lineage>
        <taxon>Eukaryota</taxon>
        <taxon>Viridiplantae</taxon>
        <taxon>Streptophyta</taxon>
        <taxon>Embryophyta</taxon>
        <taxon>Tracheophyta</taxon>
        <taxon>Spermatophyta</taxon>
        <taxon>Magnoliopsida</taxon>
        <taxon>Liliopsida</taxon>
        <taxon>Araceae</taxon>
        <taxon>Aroideae</taxon>
        <taxon>Colocasieae</taxon>
        <taxon>Colocasia</taxon>
    </lineage>
</organism>
<dbReference type="Proteomes" id="UP000652761">
    <property type="component" value="Unassembled WGS sequence"/>
</dbReference>
<evidence type="ECO:0000313" key="2">
    <source>
        <dbReference type="Proteomes" id="UP000652761"/>
    </source>
</evidence>
<name>A0A843WMF2_COLES</name>
<protein>
    <submittedName>
        <fullName evidence="1">Uncharacterized protein</fullName>
    </submittedName>
</protein>
<comment type="caution">
    <text evidence="1">The sequence shown here is derived from an EMBL/GenBank/DDBJ whole genome shotgun (WGS) entry which is preliminary data.</text>
</comment>
<proteinExistence type="predicted"/>
<accession>A0A843WMF2</accession>
<gene>
    <name evidence="1" type="ORF">Taro_038024</name>
</gene>